<keyword evidence="8" id="KW-1185">Reference proteome</keyword>
<keyword evidence="5 6" id="KW-0472">Membrane</keyword>
<dbReference type="OrthoDB" id="5702716at2"/>
<gene>
    <name evidence="7" type="ORF">AUP74_00895</name>
</gene>
<feature type="transmembrane region" description="Helical" evidence="6">
    <location>
        <begin position="98"/>
        <end position="119"/>
    </location>
</feature>
<feature type="transmembrane region" description="Helical" evidence="6">
    <location>
        <begin position="73"/>
        <end position="92"/>
    </location>
</feature>
<evidence type="ECO:0000256" key="2">
    <source>
        <dbReference type="ARBA" id="ARBA00022475"/>
    </source>
</evidence>
<keyword evidence="4 6" id="KW-1133">Transmembrane helix</keyword>
<protein>
    <submittedName>
        <fullName evidence="7">F0F1 ATP synthase subunit I</fullName>
    </submittedName>
</protein>
<dbReference type="STRING" id="1769779.AUP74_00895"/>
<organism evidence="7 8">
    <name type="scientific">Microbulbifer aggregans</name>
    <dbReference type="NCBI Taxonomy" id="1769779"/>
    <lineage>
        <taxon>Bacteria</taxon>
        <taxon>Pseudomonadati</taxon>
        <taxon>Pseudomonadota</taxon>
        <taxon>Gammaproteobacteria</taxon>
        <taxon>Cellvibrionales</taxon>
        <taxon>Microbulbiferaceae</taxon>
        <taxon>Microbulbifer</taxon>
    </lineage>
</organism>
<dbReference type="EMBL" id="CP014143">
    <property type="protein sequence ID" value="AOS96362.1"/>
    <property type="molecule type" value="Genomic_DNA"/>
</dbReference>
<dbReference type="InterPro" id="IPR005598">
    <property type="entry name" value="ATP_synth_I"/>
</dbReference>
<evidence type="ECO:0000256" key="3">
    <source>
        <dbReference type="ARBA" id="ARBA00022692"/>
    </source>
</evidence>
<evidence type="ECO:0000256" key="6">
    <source>
        <dbReference type="SAM" id="Phobius"/>
    </source>
</evidence>
<proteinExistence type="predicted"/>
<comment type="subcellular location">
    <subcellularLocation>
        <location evidence="1">Cell membrane</location>
        <topology evidence="1">Multi-pass membrane protein</topology>
    </subcellularLocation>
</comment>
<evidence type="ECO:0000256" key="5">
    <source>
        <dbReference type="ARBA" id="ARBA00023136"/>
    </source>
</evidence>
<reference evidence="8" key="1">
    <citation type="submission" date="2016-01" db="EMBL/GenBank/DDBJ databases">
        <title>Complete genome sequence of Microbulbifer sp. CCB-MM1, a halophile isolated from Matang Mangrove Forest, Perak.</title>
        <authorList>
            <person name="Moh T.H."/>
            <person name="Dinesh B."/>
            <person name="Lau N.-S."/>
            <person name="Go F."/>
            <person name="Alexander Chong S.-C."/>
        </authorList>
    </citation>
    <scope>NUCLEOTIDE SEQUENCE [LARGE SCALE GENOMIC DNA]</scope>
    <source>
        <strain evidence="8">CCB-MM1</strain>
    </source>
</reference>
<evidence type="ECO:0000313" key="8">
    <source>
        <dbReference type="Proteomes" id="UP000095672"/>
    </source>
</evidence>
<dbReference type="KEGG" id="micc:AUP74_00895"/>
<dbReference type="RefSeq" id="WP_069946510.1">
    <property type="nucleotide sequence ID" value="NZ_CP014143.1"/>
</dbReference>
<keyword evidence="2" id="KW-1003">Cell membrane</keyword>
<dbReference type="Proteomes" id="UP000095672">
    <property type="component" value="Chromosome"/>
</dbReference>
<evidence type="ECO:0000313" key="7">
    <source>
        <dbReference type="EMBL" id="AOS96362.1"/>
    </source>
</evidence>
<dbReference type="AlphaFoldDB" id="A0A1C9W5E0"/>
<evidence type="ECO:0000256" key="1">
    <source>
        <dbReference type="ARBA" id="ARBA00004651"/>
    </source>
</evidence>
<feature type="transmembrane region" description="Helical" evidence="6">
    <location>
        <begin position="32"/>
        <end position="52"/>
    </location>
</feature>
<sequence length="120" mass="12916">MSKPPVLKIAAVQLLLVSLVSATWHFVGNPVTALSIFLGGALCALPNAYFALRAFRHSGARAAPRVVESFYRAETGKFVLTLVGFAAVFAAIRPLNAAALFISYSLCVIVQWLLVARLVR</sequence>
<dbReference type="GO" id="GO:0005886">
    <property type="term" value="C:plasma membrane"/>
    <property type="evidence" value="ECO:0007669"/>
    <property type="project" value="UniProtKB-SubCell"/>
</dbReference>
<dbReference type="Pfam" id="PF03899">
    <property type="entry name" value="ATP-synt_I"/>
    <property type="match status" value="1"/>
</dbReference>
<keyword evidence="3 6" id="KW-0812">Transmembrane</keyword>
<accession>A0A1C9W5E0</accession>
<name>A0A1C9W5E0_9GAMM</name>
<evidence type="ECO:0000256" key="4">
    <source>
        <dbReference type="ARBA" id="ARBA00022989"/>
    </source>
</evidence>